<sequence>MHSTAKNPYGQRLLPHIVDDNAVVKPDAEWISIPNSSNPKDGWSVITWKQFANAVNACCHRIIAKLGEAPKNEFPTITYIGANDARYFVLMLAAVKTGYKCLFVSPRNTMEGQLNLFDKTDCHMLAYSESHRTMVQPWLEKRHMHSLEVASYDDWFPKEDVPVYPWSKTWEEGRWEPLCVLHTSGSTGLPKPIVCKHGLLAVGDAFHNYPEWQGTDTFLKQFNVLLKRQFHPMPLFHAAGLYIGSLNSIYWETPVALGIPDRPLTSELAKECLANANVQGTLLPPAIVEEMSQSQECIDVMKKMSFIAWGGGQLPRESGNRLVKNGVFLANLIAATECCPFPIYWNKDPNNWQYFVYNSELFGCEWRKQEGQEDIYEQVIVRKAEDPGLQGYFYTFPEEKEVSTKDLYRPHPTLPNHWIYYGRADNIIVFSNGEKLNPVDIEDIVSDHAQLKGAVVVGANQFQAGLILEPFTHPRTDEERKALIDSVWPLVEQANQETVAHGRIGRDFITLSSPDKPFERAGKGTIQRAATVKMYTEEIEKLFEEAGKAAAREAPALDVSSVDGLTQSIVDLFSTKQGAATLEPDADFFSSGIDSMQVIGASRLLRAGLEAAGNKPDPKALLPRVIYNNPTPKKLAAYVMQTILGTASGEEQQSANSPQAMEALWKKYTENLPGPAQPGRPEANTTGQVVLLTGSTGMLGSYMLEAMASDPKVARVVCLNRAEDGGVAQQARSMRERGLDEGFHGGKAEFYKADVSRPDLGLSPAVYEALARDVDRMILNAWPVNFNMPVESFEPHLAGVRYFGDLAARAAKRAAVVFISSIGSIQGWSMNERGRPLPEERFEDWSLPSGGYGCSKLVGGLIIEDAAKKGDFPAAVIRVGQIGGSDRGSGVWNRHEWLPSIVHSSLYLKALPEEIGSFNRVDWTPVERIAGLVLEVGGITVETPPQNISGYYHGVNPKVTTWSGELAAAVREYYGAEKLPETIPFKEWVARLEQSAVRAPEEVATKNPGAKLVDSYREMATAADHGLRPVELETQRTVGQSPTMAKSEAVTPELMKQWCEQWAF</sequence>
<dbReference type="Pfam" id="PF00501">
    <property type="entry name" value="AMP-binding"/>
    <property type="match status" value="1"/>
</dbReference>
<proteinExistence type="predicted"/>
<dbReference type="InterPro" id="IPR020845">
    <property type="entry name" value="AMP-binding_CS"/>
</dbReference>
<dbReference type="InterPro" id="IPR042099">
    <property type="entry name" value="ANL_N_sf"/>
</dbReference>
<dbReference type="PANTHER" id="PTHR43439:SF2">
    <property type="entry name" value="ENZYME, PUTATIVE (JCVI)-RELATED"/>
    <property type="match status" value="1"/>
</dbReference>
<dbReference type="SUPFAM" id="SSF51735">
    <property type="entry name" value="NAD(P)-binding Rossmann-fold domains"/>
    <property type="match status" value="1"/>
</dbReference>
<protein>
    <submittedName>
        <fullName evidence="4">Non-canonical non-ribosomal peptide synthetase FUB8</fullName>
    </submittedName>
</protein>
<dbReference type="Gene3D" id="3.40.50.12780">
    <property type="entry name" value="N-terminal domain of ligase-like"/>
    <property type="match status" value="1"/>
</dbReference>
<dbReference type="EMBL" id="JAQQWK010000002">
    <property type="protein sequence ID" value="KAK8052470.1"/>
    <property type="molecule type" value="Genomic_DNA"/>
</dbReference>
<dbReference type="InterPro" id="IPR000873">
    <property type="entry name" value="AMP-dep_synth/lig_dom"/>
</dbReference>
<dbReference type="InterPro" id="IPR036291">
    <property type="entry name" value="NAD(P)-bd_dom_sf"/>
</dbReference>
<dbReference type="InterPro" id="IPR051414">
    <property type="entry name" value="Adenylate-forming_Reductase"/>
</dbReference>
<dbReference type="InterPro" id="IPR036736">
    <property type="entry name" value="ACP-like_sf"/>
</dbReference>
<evidence type="ECO:0000313" key="5">
    <source>
        <dbReference type="Proteomes" id="UP001444661"/>
    </source>
</evidence>
<evidence type="ECO:0000313" key="4">
    <source>
        <dbReference type="EMBL" id="KAK8052470.1"/>
    </source>
</evidence>
<dbReference type="Proteomes" id="UP001444661">
    <property type="component" value="Unassembled WGS sequence"/>
</dbReference>
<evidence type="ECO:0000256" key="1">
    <source>
        <dbReference type="ARBA" id="ARBA00022450"/>
    </source>
</evidence>
<dbReference type="InterPro" id="IPR006162">
    <property type="entry name" value="Ppantetheine_attach_site"/>
</dbReference>
<reference evidence="4 5" key="1">
    <citation type="submission" date="2023-01" db="EMBL/GenBank/DDBJ databases">
        <title>Analysis of 21 Apiospora genomes using comparative genomics revels a genus with tremendous synthesis potential of carbohydrate active enzymes and secondary metabolites.</title>
        <authorList>
            <person name="Sorensen T."/>
        </authorList>
    </citation>
    <scope>NUCLEOTIDE SEQUENCE [LARGE SCALE GENOMIC DNA]</scope>
    <source>
        <strain evidence="4 5">CBS 33761</strain>
    </source>
</reference>
<dbReference type="PROSITE" id="PS00012">
    <property type="entry name" value="PHOSPHOPANTETHEINE"/>
    <property type="match status" value="1"/>
</dbReference>
<dbReference type="PANTHER" id="PTHR43439">
    <property type="entry name" value="PHENYLACETATE-COENZYME A LIGASE"/>
    <property type="match status" value="1"/>
</dbReference>
<dbReference type="InterPro" id="IPR009081">
    <property type="entry name" value="PP-bd_ACP"/>
</dbReference>
<evidence type="ECO:0000259" key="3">
    <source>
        <dbReference type="PROSITE" id="PS50075"/>
    </source>
</evidence>
<accession>A0ABR1U0Q2</accession>
<keyword evidence="5" id="KW-1185">Reference proteome</keyword>
<dbReference type="PROSITE" id="PS50075">
    <property type="entry name" value="CARRIER"/>
    <property type="match status" value="1"/>
</dbReference>
<dbReference type="Gene3D" id="1.10.1200.10">
    <property type="entry name" value="ACP-like"/>
    <property type="match status" value="1"/>
</dbReference>
<comment type="caution">
    <text evidence="4">The sequence shown here is derived from an EMBL/GenBank/DDBJ whole genome shotgun (WGS) entry which is preliminary data.</text>
</comment>
<organism evidence="4 5">
    <name type="scientific">Apiospora rasikravindrae</name>
    <dbReference type="NCBI Taxonomy" id="990691"/>
    <lineage>
        <taxon>Eukaryota</taxon>
        <taxon>Fungi</taxon>
        <taxon>Dikarya</taxon>
        <taxon>Ascomycota</taxon>
        <taxon>Pezizomycotina</taxon>
        <taxon>Sordariomycetes</taxon>
        <taxon>Xylariomycetidae</taxon>
        <taxon>Amphisphaeriales</taxon>
        <taxon>Apiosporaceae</taxon>
        <taxon>Apiospora</taxon>
    </lineage>
</organism>
<keyword evidence="2" id="KW-0597">Phosphoprotein</keyword>
<name>A0ABR1U0Q2_9PEZI</name>
<dbReference type="Pfam" id="PF23562">
    <property type="entry name" value="AMP-binding_C_3"/>
    <property type="match status" value="1"/>
</dbReference>
<dbReference type="SUPFAM" id="SSF56801">
    <property type="entry name" value="Acetyl-CoA synthetase-like"/>
    <property type="match status" value="1"/>
</dbReference>
<feature type="domain" description="Carrier" evidence="3">
    <location>
        <begin position="560"/>
        <end position="643"/>
    </location>
</feature>
<dbReference type="InterPro" id="IPR013120">
    <property type="entry name" value="FAR_NAD-bd"/>
</dbReference>
<dbReference type="Pfam" id="PF07993">
    <property type="entry name" value="NAD_binding_4"/>
    <property type="match status" value="1"/>
</dbReference>
<dbReference type="Gene3D" id="3.40.50.720">
    <property type="entry name" value="NAD(P)-binding Rossmann-like Domain"/>
    <property type="match status" value="1"/>
</dbReference>
<gene>
    <name evidence="4" type="ORF">PG993_003855</name>
</gene>
<keyword evidence="1" id="KW-0596">Phosphopantetheine</keyword>
<evidence type="ECO:0000256" key="2">
    <source>
        <dbReference type="ARBA" id="ARBA00022553"/>
    </source>
</evidence>
<dbReference type="PROSITE" id="PS00455">
    <property type="entry name" value="AMP_BINDING"/>
    <property type="match status" value="1"/>
</dbReference>